<dbReference type="Gene3D" id="2.60.40.10">
    <property type="entry name" value="Immunoglobulins"/>
    <property type="match status" value="3"/>
</dbReference>
<feature type="domain" description="Fibronectin type-III" evidence="3">
    <location>
        <begin position="248"/>
        <end position="344"/>
    </location>
</feature>
<dbReference type="InterPro" id="IPR036116">
    <property type="entry name" value="FN3_sf"/>
</dbReference>
<gene>
    <name evidence="4" type="ORF">HF086_001915</name>
</gene>
<dbReference type="InterPro" id="IPR013783">
    <property type="entry name" value="Ig-like_fold"/>
</dbReference>
<dbReference type="CDD" id="cd00063">
    <property type="entry name" value="FN3"/>
    <property type="match status" value="1"/>
</dbReference>
<dbReference type="InterPro" id="IPR007110">
    <property type="entry name" value="Ig-like_dom"/>
</dbReference>
<dbReference type="InterPro" id="IPR036179">
    <property type="entry name" value="Ig-like_dom_sf"/>
</dbReference>
<dbReference type="Proteomes" id="UP000814243">
    <property type="component" value="Unassembled WGS sequence"/>
</dbReference>
<dbReference type="PROSITE" id="PS50853">
    <property type="entry name" value="FN3"/>
    <property type="match status" value="1"/>
</dbReference>
<dbReference type="GO" id="GO:0007156">
    <property type="term" value="P:homophilic cell adhesion via plasma membrane adhesion molecules"/>
    <property type="evidence" value="ECO:0007669"/>
    <property type="project" value="TreeGrafter"/>
</dbReference>
<evidence type="ECO:0000313" key="5">
    <source>
        <dbReference type="Proteomes" id="UP000814243"/>
    </source>
</evidence>
<dbReference type="FunFam" id="2.60.40.10:FF:000333">
    <property type="entry name" value="Down syndrome cell adhesion molecule"/>
    <property type="match status" value="1"/>
</dbReference>
<evidence type="ECO:0000259" key="3">
    <source>
        <dbReference type="PROSITE" id="PS50853"/>
    </source>
</evidence>
<dbReference type="InterPro" id="IPR003599">
    <property type="entry name" value="Ig_sub"/>
</dbReference>
<dbReference type="GO" id="GO:0007411">
    <property type="term" value="P:axon guidance"/>
    <property type="evidence" value="ECO:0007669"/>
    <property type="project" value="TreeGrafter"/>
</dbReference>
<accession>A0A922MF64</accession>
<feature type="domain" description="Ig-like" evidence="2">
    <location>
        <begin position="206"/>
        <end position="243"/>
    </location>
</feature>
<evidence type="ECO:0000313" key="4">
    <source>
        <dbReference type="EMBL" id="KAH9635259.1"/>
    </source>
</evidence>
<dbReference type="SMART" id="SM00060">
    <property type="entry name" value="FN3"/>
    <property type="match status" value="1"/>
</dbReference>
<dbReference type="PANTHER" id="PTHR10075:SF100">
    <property type="entry name" value="FASCICLIN-2"/>
    <property type="match status" value="1"/>
</dbReference>
<evidence type="ECO:0000259" key="2">
    <source>
        <dbReference type="PROSITE" id="PS50835"/>
    </source>
</evidence>
<organism evidence="4 5">
    <name type="scientific">Spodoptera exigua</name>
    <name type="common">Beet armyworm</name>
    <name type="synonym">Noctua fulgens</name>
    <dbReference type="NCBI Taxonomy" id="7107"/>
    <lineage>
        <taxon>Eukaryota</taxon>
        <taxon>Metazoa</taxon>
        <taxon>Ecdysozoa</taxon>
        <taxon>Arthropoda</taxon>
        <taxon>Hexapoda</taxon>
        <taxon>Insecta</taxon>
        <taxon>Pterygota</taxon>
        <taxon>Neoptera</taxon>
        <taxon>Endopterygota</taxon>
        <taxon>Lepidoptera</taxon>
        <taxon>Glossata</taxon>
        <taxon>Ditrysia</taxon>
        <taxon>Noctuoidea</taxon>
        <taxon>Noctuidae</taxon>
        <taxon>Amphipyrinae</taxon>
        <taxon>Spodoptera</taxon>
    </lineage>
</organism>
<dbReference type="GO" id="GO:0098632">
    <property type="term" value="F:cell-cell adhesion mediator activity"/>
    <property type="evidence" value="ECO:0007669"/>
    <property type="project" value="TreeGrafter"/>
</dbReference>
<dbReference type="SMART" id="SM00408">
    <property type="entry name" value="IGc2"/>
    <property type="match status" value="2"/>
</dbReference>
<sequence length="352" mass="39114">MAKRSFELHVVEAPQLEEILLPTDLQEGQIVQIHCNLKSGDSPVYYSWLKDGKKIPTHLKIAERSLEVFSVLIIKNVSLDHCGTYTCVAANHVAKVNRTVNLYIKVAPKWSEEPQNSSLLLGRSGHISCSANGYPQPQTHWLKKDIVSETWRPVLEVAGGGVLSLSNGSLIFDSVALSDAGLYTCHVENGVGEALSKTVWISVNKPVTFDILARNMTAKLGQQVTIECQAKGDDPIRIMWTRNEPPAPPTDLSVDSIRSRSVKLSWRDMTRSLAQFYSLQISSSQRLSWNNAKVINITRIEELRHSIEIEDLLPATSYTARVAGGNQADLSHFSTPVRFTTTEEGNYDFAIK</sequence>
<dbReference type="SUPFAM" id="SSF49265">
    <property type="entry name" value="Fibronectin type III"/>
    <property type="match status" value="1"/>
</dbReference>
<dbReference type="SUPFAM" id="SSF48726">
    <property type="entry name" value="Immunoglobulin"/>
    <property type="match status" value="2"/>
</dbReference>
<dbReference type="PROSITE" id="PS50835">
    <property type="entry name" value="IG_LIKE"/>
    <property type="match status" value="3"/>
</dbReference>
<dbReference type="AlphaFoldDB" id="A0A922MF64"/>
<proteinExistence type="predicted"/>
<dbReference type="SMART" id="SM00409">
    <property type="entry name" value="IG"/>
    <property type="match status" value="3"/>
</dbReference>
<keyword evidence="1" id="KW-0393">Immunoglobulin domain</keyword>
<dbReference type="GO" id="GO:0070593">
    <property type="term" value="P:dendrite self-avoidance"/>
    <property type="evidence" value="ECO:0007669"/>
    <property type="project" value="TreeGrafter"/>
</dbReference>
<dbReference type="GO" id="GO:0030424">
    <property type="term" value="C:axon"/>
    <property type="evidence" value="ECO:0007669"/>
    <property type="project" value="TreeGrafter"/>
</dbReference>
<dbReference type="EMBL" id="JACEFF010000564">
    <property type="protein sequence ID" value="KAH9635259.1"/>
    <property type="molecule type" value="Genomic_DNA"/>
</dbReference>
<comment type="caution">
    <text evidence="4">The sequence shown here is derived from an EMBL/GenBank/DDBJ whole genome shotgun (WGS) entry which is preliminary data.</text>
</comment>
<protein>
    <recommendedName>
        <fullName evidence="6">Down syndrome cell adhesion molecule-like protein Dscam2</fullName>
    </recommendedName>
</protein>
<dbReference type="PANTHER" id="PTHR10075">
    <property type="entry name" value="BASIGIN RELATED"/>
    <property type="match status" value="1"/>
</dbReference>
<dbReference type="InterPro" id="IPR003598">
    <property type="entry name" value="Ig_sub2"/>
</dbReference>
<dbReference type="Pfam" id="PF00041">
    <property type="entry name" value="fn3"/>
    <property type="match status" value="1"/>
</dbReference>
<evidence type="ECO:0008006" key="6">
    <source>
        <dbReference type="Google" id="ProtNLM"/>
    </source>
</evidence>
<dbReference type="InterPro" id="IPR003961">
    <property type="entry name" value="FN3_dom"/>
</dbReference>
<feature type="domain" description="Ig-like" evidence="2">
    <location>
        <begin position="108"/>
        <end position="202"/>
    </location>
</feature>
<evidence type="ECO:0000256" key="1">
    <source>
        <dbReference type="ARBA" id="ARBA00023319"/>
    </source>
</evidence>
<feature type="domain" description="Ig-like" evidence="2">
    <location>
        <begin position="14"/>
        <end position="101"/>
    </location>
</feature>
<name>A0A922MF64_SPOEX</name>
<dbReference type="FunFam" id="2.60.40.10:FF:000104">
    <property type="entry name" value="Down syndrome cell adhesion molecule b"/>
    <property type="match status" value="1"/>
</dbReference>
<dbReference type="GO" id="GO:0005886">
    <property type="term" value="C:plasma membrane"/>
    <property type="evidence" value="ECO:0007669"/>
    <property type="project" value="TreeGrafter"/>
</dbReference>
<reference evidence="4" key="1">
    <citation type="journal article" date="2021" name="G3 (Bethesda)">
        <title>Genome and transcriptome analysis of the beet armyworm Spodoptera exigua reveals targets for pest control. .</title>
        <authorList>
            <person name="Simon S."/>
            <person name="Breeschoten T."/>
            <person name="Jansen H.J."/>
            <person name="Dirks R.P."/>
            <person name="Schranz M.E."/>
            <person name="Ros V.I.D."/>
        </authorList>
    </citation>
    <scope>NUCLEOTIDE SEQUENCE</scope>
    <source>
        <strain evidence="4">TB_SE_WUR_2020</strain>
    </source>
</reference>
<dbReference type="Pfam" id="PF13927">
    <property type="entry name" value="Ig_3"/>
    <property type="match status" value="2"/>
</dbReference>